<dbReference type="GO" id="GO:0005634">
    <property type="term" value="C:nucleus"/>
    <property type="evidence" value="ECO:0007669"/>
    <property type="project" value="UniProtKB-SubCell"/>
</dbReference>
<feature type="region of interest" description="Disordered" evidence="10">
    <location>
        <begin position="495"/>
        <end position="656"/>
    </location>
</feature>
<dbReference type="SMART" id="SM00692">
    <property type="entry name" value="DM3"/>
    <property type="match status" value="1"/>
</dbReference>
<dbReference type="InterPro" id="IPR036236">
    <property type="entry name" value="Znf_C2H2_sf"/>
</dbReference>
<dbReference type="GO" id="GO:0043565">
    <property type="term" value="F:sequence-specific DNA binding"/>
    <property type="evidence" value="ECO:0007669"/>
    <property type="project" value="UniProtKB-ARBA"/>
</dbReference>
<dbReference type="GeneTree" id="ENSGT00940000162287"/>
<feature type="domain" description="C2H2-type" evidence="11">
    <location>
        <begin position="471"/>
        <end position="499"/>
    </location>
</feature>
<evidence type="ECO:0000256" key="1">
    <source>
        <dbReference type="ARBA" id="ARBA00004123"/>
    </source>
</evidence>
<evidence type="ECO:0000256" key="7">
    <source>
        <dbReference type="ARBA" id="ARBA00023242"/>
    </source>
</evidence>
<dbReference type="STRING" id="161767.ENSAPEP00000011000"/>
<protein>
    <submittedName>
        <fullName evidence="13">Uncharacterized protein</fullName>
    </submittedName>
</protein>
<feature type="domain" description="THAP-type" evidence="12">
    <location>
        <begin position="1"/>
        <end position="77"/>
    </location>
</feature>
<feature type="region of interest" description="Disordered" evidence="10">
    <location>
        <begin position="88"/>
        <end position="115"/>
    </location>
</feature>
<evidence type="ECO:0000256" key="4">
    <source>
        <dbReference type="ARBA" id="ARBA00022771"/>
    </source>
</evidence>
<dbReference type="PANTHER" id="PTHR24379">
    <property type="entry name" value="KRAB AND ZINC FINGER DOMAIN-CONTAINING"/>
    <property type="match status" value="1"/>
</dbReference>
<evidence type="ECO:0000256" key="10">
    <source>
        <dbReference type="SAM" id="MobiDB-lite"/>
    </source>
</evidence>
<feature type="compositionally biased region" description="Basic residues" evidence="10">
    <location>
        <begin position="546"/>
        <end position="565"/>
    </location>
</feature>
<feature type="domain" description="C2H2-type" evidence="11">
    <location>
        <begin position="415"/>
        <end position="442"/>
    </location>
</feature>
<dbReference type="Pfam" id="PF00096">
    <property type="entry name" value="zf-C2H2"/>
    <property type="match status" value="5"/>
</dbReference>
<keyword evidence="3" id="KW-0677">Repeat</keyword>
<evidence type="ECO:0000256" key="8">
    <source>
        <dbReference type="PROSITE-ProRule" id="PRU00042"/>
    </source>
</evidence>
<dbReference type="GO" id="GO:0045893">
    <property type="term" value="P:positive regulation of DNA-templated transcription"/>
    <property type="evidence" value="ECO:0007669"/>
    <property type="project" value="UniProtKB-ARBA"/>
</dbReference>
<keyword evidence="7" id="KW-0539">Nucleus</keyword>
<evidence type="ECO:0000313" key="13">
    <source>
        <dbReference type="Ensembl" id="ENSAPEP00000011000.1"/>
    </source>
</evidence>
<feature type="region of interest" description="Disordered" evidence="10">
    <location>
        <begin position="244"/>
        <end position="297"/>
    </location>
</feature>
<organism evidence="13 14">
    <name type="scientific">Amphiprion percula</name>
    <name type="common">Orange clownfish</name>
    <name type="synonym">Lutjanus percula</name>
    <dbReference type="NCBI Taxonomy" id="161767"/>
    <lineage>
        <taxon>Eukaryota</taxon>
        <taxon>Metazoa</taxon>
        <taxon>Chordata</taxon>
        <taxon>Craniata</taxon>
        <taxon>Vertebrata</taxon>
        <taxon>Euteleostomi</taxon>
        <taxon>Actinopterygii</taxon>
        <taxon>Neopterygii</taxon>
        <taxon>Teleostei</taxon>
        <taxon>Neoteleostei</taxon>
        <taxon>Acanthomorphata</taxon>
        <taxon>Ovalentaria</taxon>
        <taxon>Pomacentridae</taxon>
        <taxon>Amphiprion</taxon>
    </lineage>
</organism>
<dbReference type="AlphaFoldDB" id="A0A3P8SFV5"/>
<dbReference type="FunFam" id="3.30.160.60:FF:001732">
    <property type="entry name" value="Zgc:162936"/>
    <property type="match status" value="1"/>
</dbReference>
<keyword evidence="6 9" id="KW-0238">DNA-binding</keyword>
<dbReference type="FunFam" id="3.30.160.60:FF:000512">
    <property type="entry name" value="zinc finger protein 197 isoform X1"/>
    <property type="match status" value="1"/>
</dbReference>
<dbReference type="Pfam" id="PF05485">
    <property type="entry name" value="THAP"/>
    <property type="match status" value="1"/>
</dbReference>
<feature type="compositionally biased region" description="Polar residues" evidence="10">
    <location>
        <begin position="88"/>
        <end position="97"/>
    </location>
</feature>
<feature type="region of interest" description="Disordered" evidence="10">
    <location>
        <begin position="209"/>
        <end position="232"/>
    </location>
</feature>
<dbReference type="FunFam" id="3.30.160.60:FF:000446">
    <property type="entry name" value="Zinc finger protein"/>
    <property type="match status" value="1"/>
</dbReference>
<reference evidence="13 14" key="1">
    <citation type="submission" date="2018-03" db="EMBL/GenBank/DDBJ databases">
        <title>Finding Nemo's genes: A chromosome-scale reference assembly of the genome of the orange clownfish Amphiprion percula.</title>
        <authorList>
            <person name="Lehmann R."/>
        </authorList>
    </citation>
    <scope>NUCLEOTIDE SEQUENCE</scope>
</reference>
<reference evidence="13" key="3">
    <citation type="submission" date="2025-09" db="UniProtKB">
        <authorList>
            <consortium name="Ensembl"/>
        </authorList>
    </citation>
    <scope>IDENTIFICATION</scope>
</reference>
<reference evidence="13" key="2">
    <citation type="submission" date="2025-08" db="UniProtKB">
        <authorList>
            <consortium name="Ensembl"/>
        </authorList>
    </citation>
    <scope>IDENTIFICATION</scope>
</reference>
<dbReference type="Proteomes" id="UP000265080">
    <property type="component" value="Chromosome 10"/>
</dbReference>
<sequence length="656" mass="74971">MCSVVGCDSFRRNAKRFKLPDDPEERLEWVQFVLEVNGQRLKESSWTDITICSEHFTTDCFVDQSLQLRSGSVPSLCVKSEPEEAQENLQHVDSVENTDAPDNLETSDSKPFCPENTDSIYPGSGQIQQKVLNKDLNKERAALLQMKGKYLVNESCLLELFVRKCPSCGSKLQMEKVTYGLLIILNQRCFKCDYRNQWKSQINADVPTAEDRNLAGGSEVKSEEVSTDEDPSSAFLSEIITFSDDESDPLDDGEEDDDDEESSDGEWNPTEDFALEEELMKDSEDETEDEGEDENFDSVSGLKMNELCAECGSFFNILKPHTCEHKIKPYSCNICGKRCVTEIALNSHSRIHDENYEHRCKYCHVTFKTKVDKVTHEQTHLTEGKPYKCPDCSETFATNKERRIHLVEHRGPRQLKCHICGIEFNRRTPLRRHLAVHTGAKPYKCSVCQRGFNQSSHLKSHMRLHTGERPYKCQHCDKCFNHNVSLKSHIQRYHTSSFGRGQKKCKKNKTVSDTDDAQESGNKRGTDYGVDIIEEEQDQEEEVQKNRIHKPKKRSTGRPIGRPKRNTADNLVQGGEMQSSSTKIVKVKARKRTHCSDEDSEEELMESDITFDSTEDEEEWSKKVTTQKSKGRLKNSDGDSGKRRGRPRKNQAVEDS</sequence>
<evidence type="ECO:0000313" key="14">
    <source>
        <dbReference type="Proteomes" id="UP000265080"/>
    </source>
</evidence>
<dbReference type="Gene3D" id="3.30.160.60">
    <property type="entry name" value="Classic Zinc Finger"/>
    <property type="match status" value="5"/>
</dbReference>
<feature type="compositionally biased region" description="Acidic residues" evidence="10">
    <location>
        <begin position="532"/>
        <end position="541"/>
    </location>
</feature>
<evidence type="ECO:0000256" key="3">
    <source>
        <dbReference type="ARBA" id="ARBA00022737"/>
    </source>
</evidence>
<dbReference type="PANTHER" id="PTHR24379:SF121">
    <property type="entry name" value="C2H2-TYPE DOMAIN-CONTAINING PROTEIN"/>
    <property type="match status" value="1"/>
</dbReference>
<proteinExistence type="predicted"/>
<comment type="subcellular location">
    <subcellularLocation>
        <location evidence="1">Nucleus</location>
    </subcellularLocation>
</comment>
<dbReference type="PROSITE" id="PS50157">
    <property type="entry name" value="ZINC_FINGER_C2H2_2"/>
    <property type="match status" value="5"/>
</dbReference>
<evidence type="ECO:0000256" key="5">
    <source>
        <dbReference type="ARBA" id="ARBA00022833"/>
    </source>
</evidence>
<feature type="domain" description="C2H2-type" evidence="11">
    <location>
        <begin position="330"/>
        <end position="357"/>
    </location>
</feature>
<evidence type="ECO:0000256" key="2">
    <source>
        <dbReference type="ARBA" id="ARBA00022723"/>
    </source>
</evidence>
<dbReference type="SMART" id="SM00355">
    <property type="entry name" value="ZnF_C2H2"/>
    <property type="match status" value="6"/>
</dbReference>
<feature type="domain" description="C2H2-type" evidence="11">
    <location>
        <begin position="443"/>
        <end position="470"/>
    </location>
</feature>
<dbReference type="Ensembl" id="ENSAPET00000011303.1">
    <property type="protein sequence ID" value="ENSAPEP00000011000.1"/>
    <property type="gene ID" value="ENSAPEG00000007889.1"/>
</dbReference>
<keyword evidence="14" id="KW-1185">Reference proteome</keyword>
<evidence type="ECO:0000256" key="9">
    <source>
        <dbReference type="PROSITE-ProRule" id="PRU00309"/>
    </source>
</evidence>
<feature type="compositionally biased region" description="Acidic residues" evidence="10">
    <location>
        <begin position="244"/>
        <end position="264"/>
    </location>
</feature>
<evidence type="ECO:0000259" key="12">
    <source>
        <dbReference type="PROSITE" id="PS50950"/>
    </source>
</evidence>
<keyword evidence="4 8" id="KW-0863">Zinc-finger</keyword>
<dbReference type="SUPFAM" id="SSF57716">
    <property type="entry name" value="Glucocorticoid receptor-like (DNA-binding domain)"/>
    <property type="match status" value="1"/>
</dbReference>
<dbReference type="SMART" id="SM00980">
    <property type="entry name" value="THAP"/>
    <property type="match status" value="1"/>
</dbReference>
<dbReference type="InterPro" id="IPR006612">
    <property type="entry name" value="THAP_Znf"/>
</dbReference>
<dbReference type="PROSITE" id="PS00028">
    <property type="entry name" value="ZINC_FINGER_C2H2_1"/>
    <property type="match status" value="6"/>
</dbReference>
<keyword evidence="5" id="KW-0862">Zinc</keyword>
<name>A0A3P8SFV5_AMPPE</name>
<evidence type="ECO:0000256" key="6">
    <source>
        <dbReference type="ARBA" id="ARBA00023125"/>
    </source>
</evidence>
<dbReference type="SUPFAM" id="SSF57667">
    <property type="entry name" value="beta-beta-alpha zinc fingers"/>
    <property type="match status" value="3"/>
</dbReference>
<dbReference type="InterPro" id="IPR013087">
    <property type="entry name" value="Znf_C2H2_type"/>
</dbReference>
<feature type="domain" description="C2H2-type" evidence="11">
    <location>
        <begin position="387"/>
        <end position="414"/>
    </location>
</feature>
<dbReference type="GO" id="GO:0008270">
    <property type="term" value="F:zinc ion binding"/>
    <property type="evidence" value="ECO:0007669"/>
    <property type="project" value="UniProtKB-KW"/>
</dbReference>
<feature type="compositionally biased region" description="Acidic residues" evidence="10">
    <location>
        <begin position="273"/>
        <end position="296"/>
    </location>
</feature>
<keyword evidence="2" id="KW-0479">Metal-binding</keyword>
<accession>A0A3P8SFV5</accession>
<dbReference type="GO" id="GO:0005694">
    <property type="term" value="C:chromosome"/>
    <property type="evidence" value="ECO:0007669"/>
    <property type="project" value="UniProtKB-ARBA"/>
</dbReference>
<dbReference type="PROSITE" id="PS50950">
    <property type="entry name" value="ZF_THAP"/>
    <property type="match status" value="1"/>
</dbReference>
<evidence type="ECO:0000259" key="11">
    <source>
        <dbReference type="PROSITE" id="PS50157"/>
    </source>
</evidence>